<evidence type="ECO:0000256" key="1">
    <source>
        <dbReference type="SAM" id="MobiDB-lite"/>
    </source>
</evidence>
<proteinExistence type="predicted"/>
<evidence type="ECO:0000313" key="2">
    <source>
        <dbReference type="EMBL" id="MBI6628126.1"/>
    </source>
</evidence>
<dbReference type="Proteomes" id="UP000645865">
    <property type="component" value="Unassembled WGS sequence"/>
</dbReference>
<organism evidence="2 3">
    <name type="scientific">Pseudomonas rhodesiae</name>
    <dbReference type="NCBI Taxonomy" id="76760"/>
    <lineage>
        <taxon>Bacteria</taxon>
        <taxon>Pseudomonadati</taxon>
        <taxon>Pseudomonadota</taxon>
        <taxon>Gammaproteobacteria</taxon>
        <taxon>Pseudomonadales</taxon>
        <taxon>Pseudomonadaceae</taxon>
        <taxon>Pseudomonas</taxon>
    </lineage>
</organism>
<evidence type="ECO:0000313" key="3">
    <source>
        <dbReference type="Proteomes" id="UP000645865"/>
    </source>
</evidence>
<gene>
    <name evidence="2" type="ORF">YA0853_31425</name>
</gene>
<feature type="region of interest" description="Disordered" evidence="1">
    <location>
        <begin position="1"/>
        <end position="22"/>
    </location>
</feature>
<sequence>MARQEINLGTPPTGAGGDTTRSTGVKINAMTAELYAALGAPSSGAIPAALPVNKGGTGGSTQAAAQVALGLGTAATLNTGRSAGNVPTMEMIGIASGTSPVPWTAEIKPGIDNTVFTSSDSGLNPQGGTGYYYRQTIQFGSSGNRLMIAWPYGVSGNTGTVKMRSVYNGATTPEIELYHTGNTTRAADGTLKAI</sequence>
<dbReference type="AlphaFoldDB" id="A0A8I1EAJ8"/>
<reference evidence="2" key="1">
    <citation type="submission" date="2020-12" db="EMBL/GenBank/DDBJ databases">
        <title>Comparative genomic insights into the epidemiology and virulence of plant pathogenic Pseudomonads from Turkey.</title>
        <authorList>
            <person name="Dillon M."/>
            <person name="Ruiz-Bedoya T."/>
            <person name="Bendalovic-Torma C."/>
            <person name="Guttman K.M."/>
            <person name="Kwak H."/>
            <person name="Middleton M.A."/>
            <person name="Wang P.W."/>
            <person name="Horuz S."/>
            <person name="Aysan Y."/>
            <person name="Guttman D.S."/>
        </authorList>
    </citation>
    <scope>NUCLEOTIDE SEQUENCE</scope>
    <source>
        <strain evidence="2">S5_IA_3a</strain>
    </source>
</reference>
<comment type="caution">
    <text evidence="2">The sequence shown here is derived from an EMBL/GenBank/DDBJ whole genome shotgun (WGS) entry which is preliminary data.</text>
</comment>
<name>A0A8I1EAJ8_9PSED</name>
<accession>A0A8I1EAJ8</accession>
<evidence type="ECO:0008006" key="4">
    <source>
        <dbReference type="Google" id="ProtNLM"/>
    </source>
</evidence>
<dbReference type="EMBL" id="JAEILH010000084">
    <property type="protein sequence ID" value="MBI6628126.1"/>
    <property type="molecule type" value="Genomic_DNA"/>
</dbReference>
<protein>
    <recommendedName>
        <fullName evidence="4">Phage tail protein</fullName>
    </recommendedName>
</protein>